<evidence type="ECO:0000313" key="1">
    <source>
        <dbReference type="EMBL" id="QQP36847.1"/>
    </source>
</evidence>
<organism evidence="1 2">
    <name type="scientific">Caligus rogercresseyi</name>
    <name type="common">Sea louse</name>
    <dbReference type="NCBI Taxonomy" id="217165"/>
    <lineage>
        <taxon>Eukaryota</taxon>
        <taxon>Metazoa</taxon>
        <taxon>Ecdysozoa</taxon>
        <taxon>Arthropoda</taxon>
        <taxon>Crustacea</taxon>
        <taxon>Multicrustacea</taxon>
        <taxon>Hexanauplia</taxon>
        <taxon>Copepoda</taxon>
        <taxon>Siphonostomatoida</taxon>
        <taxon>Caligidae</taxon>
        <taxon>Caligus</taxon>
    </lineage>
</organism>
<evidence type="ECO:0000313" key="2">
    <source>
        <dbReference type="Proteomes" id="UP000595437"/>
    </source>
</evidence>
<dbReference type="Proteomes" id="UP000595437">
    <property type="component" value="Chromosome 16"/>
</dbReference>
<dbReference type="AlphaFoldDB" id="A0A7T8GS93"/>
<sequence>MTTVGPPNSLGLLPSLQGRLLPSQPQQSAKSPRLQFIHPESPRTHLICFIFLSQVILRETGSQYLQPNSVE</sequence>
<dbReference type="EMBL" id="CP045905">
    <property type="protein sequence ID" value="QQP36847.1"/>
    <property type="molecule type" value="Genomic_DNA"/>
</dbReference>
<proteinExistence type="predicted"/>
<name>A0A7T8GS93_CALRO</name>
<protein>
    <submittedName>
        <fullName evidence="1">Uncharacterized protein</fullName>
    </submittedName>
</protein>
<gene>
    <name evidence="1" type="ORF">FKW44_022062</name>
</gene>
<reference evidence="2" key="1">
    <citation type="submission" date="2021-01" db="EMBL/GenBank/DDBJ databases">
        <title>Caligus Genome Assembly.</title>
        <authorList>
            <person name="Gallardo-Escarate C."/>
        </authorList>
    </citation>
    <scope>NUCLEOTIDE SEQUENCE [LARGE SCALE GENOMIC DNA]</scope>
</reference>
<accession>A0A7T8GS93</accession>
<keyword evidence="2" id="KW-1185">Reference proteome</keyword>